<evidence type="ECO:0000313" key="4">
    <source>
        <dbReference type="Proteomes" id="UP000182762"/>
    </source>
</evidence>
<dbReference type="Proteomes" id="UP000182762">
    <property type="component" value="Unassembled WGS sequence"/>
</dbReference>
<feature type="transmembrane region" description="Helical" evidence="2">
    <location>
        <begin position="6"/>
        <end position="26"/>
    </location>
</feature>
<evidence type="ECO:0000313" key="3">
    <source>
        <dbReference type="EMBL" id="SFQ82211.1"/>
    </source>
</evidence>
<dbReference type="RefSeq" id="WP_161939273.1">
    <property type="nucleotide sequence ID" value="NZ_FOXX01000011.1"/>
</dbReference>
<evidence type="ECO:0000256" key="2">
    <source>
        <dbReference type="SAM" id="Phobius"/>
    </source>
</evidence>
<feature type="region of interest" description="Disordered" evidence="1">
    <location>
        <begin position="32"/>
        <end position="51"/>
    </location>
</feature>
<reference evidence="3 4" key="1">
    <citation type="submission" date="2016-10" db="EMBL/GenBank/DDBJ databases">
        <authorList>
            <person name="Varghese N."/>
            <person name="Submissions S."/>
        </authorList>
    </citation>
    <scope>NUCLEOTIDE SEQUENCE [LARGE SCALE GENOMIC DNA]</scope>
    <source>
        <strain evidence="3 4">DSM 13796</strain>
    </source>
</reference>
<comment type="caution">
    <text evidence="3">The sequence shown here is derived from an EMBL/GenBank/DDBJ whole genome shotgun (WGS) entry which is preliminary data.</text>
</comment>
<accession>A0A1I6BMS6</accession>
<gene>
    <name evidence="3" type="ORF">SAMN02745910_03861</name>
</gene>
<protein>
    <submittedName>
        <fullName evidence="3">Uncharacterized protein</fullName>
    </submittedName>
</protein>
<keyword evidence="4" id="KW-1185">Reference proteome</keyword>
<keyword evidence="2" id="KW-0472">Membrane</keyword>
<dbReference type="EMBL" id="FOXX01000011">
    <property type="protein sequence ID" value="SFQ82211.1"/>
    <property type="molecule type" value="Genomic_DNA"/>
</dbReference>
<keyword evidence="2" id="KW-0812">Transmembrane</keyword>
<dbReference type="GeneID" id="93713900"/>
<sequence length="51" mass="5595">MLNMLLATLGILVLFFAVTAIFIVLFRSLVDSSQSKKVDALPSSHNKDESI</sequence>
<proteinExistence type="predicted"/>
<organism evidence="3 4">
    <name type="scientific">Priestia endophytica DSM 13796</name>
    <dbReference type="NCBI Taxonomy" id="1121089"/>
    <lineage>
        <taxon>Bacteria</taxon>
        <taxon>Bacillati</taxon>
        <taxon>Bacillota</taxon>
        <taxon>Bacilli</taxon>
        <taxon>Bacillales</taxon>
        <taxon>Bacillaceae</taxon>
        <taxon>Priestia</taxon>
    </lineage>
</organism>
<evidence type="ECO:0000256" key="1">
    <source>
        <dbReference type="SAM" id="MobiDB-lite"/>
    </source>
</evidence>
<name>A0A1I6BMS6_9BACI</name>
<keyword evidence="2" id="KW-1133">Transmembrane helix</keyword>
<feature type="compositionally biased region" description="Basic and acidic residues" evidence="1">
    <location>
        <begin position="34"/>
        <end position="51"/>
    </location>
</feature>